<dbReference type="InterPro" id="IPR036790">
    <property type="entry name" value="Frizzled_dom_sf"/>
</dbReference>
<accession>A0A9D3YFJ8</accession>
<sequence>MPYNGTVCADPLGSGQVFITKFDDQERKVSDLLELIISVDTSKMLQERCNGHAANLICNNVFPPCNVSEIELGTHQESRVKPVEVCR</sequence>
<reference evidence="1" key="1">
    <citation type="journal article" date="2019" name="bioRxiv">
        <title>The Genome of the Zebra Mussel, Dreissena polymorpha: A Resource for Invasive Species Research.</title>
        <authorList>
            <person name="McCartney M.A."/>
            <person name="Auch B."/>
            <person name="Kono T."/>
            <person name="Mallez S."/>
            <person name="Zhang Y."/>
            <person name="Obille A."/>
            <person name="Becker A."/>
            <person name="Abrahante J.E."/>
            <person name="Garbe J."/>
            <person name="Badalamenti J.P."/>
            <person name="Herman A."/>
            <person name="Mangelson H."/>
            <person name="Liachko I."/>
            <person name="Sullivan S."/>
            <person name="Sone E.D."/>
            <person name="Koren S."/>
            <person name="Silverstein K.A.T."/>
            <person name="Beckman K.B."/>
            <person name="Gohl D.M."/>
        </authorList>
    </citation>
    <scope>NUCLEOTIDE SEQUENCE</scope>
    <source>
        <strain evidence="1">Duluth1</strain>
        <tissue evidence="1">Whole animal</tissue>
    </source>
</reference>
<proteinExistence type="predicted"/>
<dbReference type="Gene3D" id="1.10.2000.10">
    <property type="entry name" value="Frizzled cysteine-rich domain"/>
    <property type="match status" value="1"/>
</dbReference>
<gene>
    <name evidence="1" type="ORF">DPMN_085351</name>
</gene>
<dbReference type="EMBL" id="JAIWYP010000016">
    <property type="protein sequence ID" value="KAH3697841.1"/>
    <property type="molecule type" value="Genomic_DNA"/>
</dbReference>
<dbReference type="Proteomes" id="UP000828390">
    <property type="component" value="Unassembled WGS sequence"/>
</dbReference>
<reference evidence="1" key="2">
    <citation type="submission" date="2020-11" db="EMBL/GenBank/DDBJ databases">
        <authorList>
            <person name="McCartney M.A."/>
            <person name="Auch B."/>
            <person name="Kono T."/>
            <person name="Mallez S."/>
            <person name="Becker A."/>
            <person name="Gohl D.M."/>
            <person name="Silverstein K.A.T."/>
            <person name="Koren S."/>
            <person name="Bechman K.B."/>
            <person name="Herman A."/>
            <person name="Abrahante J.E."/>
            <person name="Garbe J."/>
        </authorList>
    </citation>
    <scope>NUCLEOTIDE SEQUENCE</scope>
    <source>
        <strain evidence="1">Duluth1</strain>
        <tissue evidence="1">Whole animal</tissue>
    </source>
</reference>
<name>A0A9D3YFJ8_DREPO</name>
<comment type="caution">
    <text evidence="1">The sequence shown here is derived from an EMBL/GenBank/DDBJ whole genome shotgun (WGS) entry which is preliminary data.</text>
</comment>
<evidence type="ECO:0000313" key="2">
    <source>
        <dbReference type="Proteomes" id="UP000828390"/>
    </source>
</evidence>
<keyword evidence="2" id="KW-1185">Reference proteome</keyword>
<protein>
    <submittedName>
        <fullName evidence="1">Uncharacterized protein</fullName>
    </submittedName>
</protein>
<dbReference type="AlphaFoldDB" id="A0A9D3YFJ8"/>
<organism evidence="1 2">
    <name type="scientific">Dreissena polymorpha</name>
    <name type="common">Zebra mussel</name>
    <name type="synonym">Mytilus polymorpha</name>
    <dbReference type="NCBI Taxonomy" id="45954"/>
    <lineage>
        <taxon>Eukaryota</taxon>
        <taxon>Metazoa</taxon>
        <taxon>Spiralia</taxon>
        <taxon>Lophotrochozoa</taxon>
        <taxon>Mollusca</taxon>
        <taxon>Bivalvia</taxon>
        <taxon>Autobranchia</taxon>
        <taxon>Heteroconchia</taxon>
        <taxon>Euheterodonta</taxon>
        <taxon>Imparidentia</taxon>
        <taxon>Neoheterodontei</taxon>
        <taxon>Myida</taxon>
        <taxon>Dreissenoidea</taxon>
        <taxon>Dreissenidae</taxon>
        <taxon>Dreissena</taxon>
    </lineage>
</organism>
<evidence type="ECO:0000313" key="1">
    <source>
        <dbReference type="EMBL" id="KAH3697841.1"/>
    </source>
</evidence>